<evidence type="ECO:0000313" key="2">
    <source>
        <dbReference type="EMBL" id="GEU45674.1"/>
    </source>
</evidence>
<keyword evidence="1" id="KW-0175">Coiled coil</keyword>
<reference evidence="2" key="1">
    <citation type="journal article" date="2019" name="Sci. Rep.">
        <title>Draft genome of Tanacetum cinerariifolium, the natural source of mosquito coil.</title>
        <authorList>
            <person name="Yamashiro T."/>
            <person name="Shiraishi A."/>
            <person name="Satake H."/>
            <person name="Nakayama K."/>
        </authorList>
    </citation>
    <scope>NUCLEOTIDE SEQUENCE</scope>
</reference>
<feature type="coiled-coil region" evidence="1">
    <location>
        <begin position="190"/>
        <end position="224"/>
    </location>
</feature>
<evidence type="ECO:0000256" key="1">
    <source>
        <dbReference type="SAM" id="Coils"/>
    </source>
</evidence>
<organism evidence="2">
    <name type="scientific">Tanacetum cinerariifolium</name>
    <name type="common">Dalmatian daisy</name>
    <name type="synonym">Chrysanthemum cinerariifolium</name>
    <dbReference type="NCBI Taxonomy" id="118510"/>
    <lineage>
        <taxon>Eukaryota</taxon>
        <taxon>Viridiplantae</taxon>
        <taxon>Streptophyta</taxon>
        <taxon>Embryophyta</taxon>
        <taxon>Tracheophyta</taxon>
        <taxon>Spermatophyta</taxon>
        <taxon>Magnoliopsida</taxon>
        <taxon>eudicotyledons</taxon>
        <taxon>Gunneridae</taxon>
        <taxon>Pentapetalae</taxon>
        <taxon>asterids</taxon>
        <taxon>campanulids</taxon>
        <taxon>Asterales</taxon>
        <taxon>Asteraceae</taxon>
        <taxon>Asteroideae</taxon>
        <taxon>Anthemideae</taxon>
        <taxon>Anthemidinae</taxon>
        <taxon>Tanacetum</taxon>
    </lineage>
</organism>
<accession>A0A6L2KCR3</accession>
<gene>
    <name evidence="2" type="ORF">Tci_017652</name>
</gene>
<sequence length="277" mass="31977">MGLQGIKNIYIDLFEVRFQGCDTVFDYSRRHISTVDLVTTNGEVVTTTEDVKVTTATVTPQISKDDVTLAQTLIEIKAANDKGKGIIIKPKKPLKKKYQIVFDEEVTRKLDAQMKAKMKEEERIAREKDEANIALIEEWDDVQATIDQKDFKGKRFDAIKKMFDKVYKRVNNFMDINTDIVEEKLKKNQAEVTEGSFERARDEIEQENAKRRRLEKEDDTTELKICLEIIPEDDDDETIEATPLSSKSPTIVDYKIYKERKKATLKSSGQMETHKTI</sequence>
<protein>
    <submittedName>
        <fullName evidence="2">Uncharacterized protein</fullName>
    </submittedName>
</protein>
<proteinExistence type="predicted"/>
<dbReference type="EMBL" id="BKCJ010002018">
    <property type="protein sequence ID" value="GEU45674.1"/>
    <property type="molecule type" value="Genomic_DNA"/>
</dbReference>
<dbReference type="AlphaFoldDB" id="A0A6L2KCR3"/>
<name>A0A6L2KCR3_TANCI</name>
<comment type="caution">
    <text evidence="2">The sequence shown here is derived from an EMBL/GenBank/DDBJ whole genome shotgun (WGS) entry which is preliminary data.</text>
</comment>